<organism evidence="1 2">
    <name type="scientific">Candidatus Marithioploca araucensis</name>
    <dbReference type="NCBI Taxonomy" id="70273"/>
    <lineage>
        <taxon>Bacteria</taxon>
        <taxon>Pseudomonadati</taxon>
        <taxon>Pseudomonadota</taxon>
        <taxon>Gammaproteobacteria</taxon>
        <taxon>Thiotrichales</taxon>
        <taxon>Thiotrichaceae</taxon>
        <taxon>Candidatus Marithioploca</taxon>
    </lineage>
</organism>
<proteinExistence type="predicted"/>
<comment type="caution">
    <text evidence="1">The sequence shown here is derived from an EMBL/GenBank/DDBJ whole genome shotgun (WGS) entry which is preliminary data.</text>
</comment>
<dbReference type="Proteomes" id="UP001171945">
    <property type="component" value="Unassembled WGS sequence"/>
</dbReference>
<dbReference type="EMBL" id="JAUCGM010000827">
    <property type="protein sequence ID" value="MDM8563716.1"/>
    <property type="molecule type" value="Genomic_DNA"/>
</dbReference>
<evidence type="ECO:0008006" key="3">
    <source>
        <dbReference type="Google" id="ProtNLM"/>
    </source>
</evidence>
<gene>
    <name evidence="1" type="ORF">QUF54_10220</name>
</gene>
<dbReference type="Gene3D" id="3.30.160.250">
    <property type="match status" value="1"/>
</dbReference>
<protein>
    <recommendedName>
        <fullName evidence="3">2-oxoisovalerate dehydrogenase</fullName>
    </recommendedName>
</protein>
<sequence>MNELIFIVESAPEGGYTARALGASIYTEADNVTELRHQIRDAVHCHFESEKRPKMIRLHFIHDEVLAA</sequence>
<reference evidence="1" key="1">
    <citation type="submission" date="2023-06" db="EMBL/GenBank/DDBJ databases">
        <title>Uncultivated large filamentous bacteria from sulfidic sediments reveal new species and different genomic features in energy metabolism and defense.</title>
        <authorList>
            <person name="Fonseca A."/>
        </authorList>
    </citation>
    <scope>NUCLEOTIDE SEQUENCE</scope>
    <source>
        <strain evidence="1">HSG4</strain>
    </source>
</reference>
<keyword evidence="2" id="KW-1185">Reference proteome</keyword>
<evidence type="ECO:0000313" key="2">
    <source>
        <dbReference type="Proteomes" id="UP001171945"/>
    </source>
</evidence>
<evidence type="ECO:0000313" key="1">
    <source>
        <dbReference type="EMBL" id="MDM8563716.1"/>
    </source>
</evidence>
<name>A0ABT7VVY6_9GAMM</name>
<accession>A0ABT7VVY6</accession>